<organism evidence="1">
    <name type="scientific">Arundo donax</name>
    <name type="common">Giant reed</name>
    <name type="synonym">Donax arundinaceus</name>
    <dbReference type="NCBI Taxonomy" id="35708"/>
    <lineage>
        <taxon>Eukaryota</taxon>
        <taxon>Viridiplantae</taxon>
        <taxon>Streptophyta</taxon>
        <taxon>Embryophyta</taxon>
        <taxon>Tracheophyta</taxon>
        <taxon>Spermatophyta</taxon>
        <taxon>Magnoliopsida</taxon>
        <taxon>Liliopsida</taxon>
        <taxon>Poales</taxon>
        <taxon>Poaceae</taxon>
        <taxon>PACMAD clade</taxon>
        <taxon>Arundinoideae</taxon>
        <taxon>Arundineae</taxon>
        <taxon>Arundo</taxon>
    </lineage>
</organism>
<dbReference type="EMBL" id="GBRH01203685">
    <property type="protein sequence ID" value="JAD94210.1"/>
    <property type="molecule type" value="Transcribed_RNA"/>
</dbReference>
<name>A0A0A9E8K1_ARUDO</name>
<protein>
    <submittedName>
        <fullName evidence="1">Uncharacterized protein</fullName>
    </submittedName>
</protein>
<evidence type="ECO:0000313" key="1">
    <source>
        <dbReference type="EMBL" id="JAD94210.1"/>
    </source>
</evidence>
<accession>A0A0A9E8K1</accession>
<proteinExistence type="predicted"/>
<reference evidence="1" key="1">
    <citation type="submission" date="2014-09" db="EMBL/GenBank/DDBJ databases">
        <authorList>
            <person name="Magalhaes I.L.F."/>
            <person name="Oliveira U."/>
            <person name="Santos F.R."/>
            <person name="Vidigal T.H.D.A."/>
            <person name="Brescovit A.D."/>
            <person name="Santos A.J."/>
        </authorList>
    </citation>
    <scope>NUCLEOTIDE SEQUENCE</scope>
    <source>
        <tissue evidence="1">Shoot tissue taken approximately 20 cm above the soil surface</tissue>
    </source>
</reference>
<sequence>MKVGAASGSRNVKEEEQILEAQFVPILFASRRRIRPAPDNSLAVSVVVIGADQREQRR</sequence>
<dbReference type="AlphaFoldDB" id="A0A0A9E8K1"/>
<reference evidence="1" key="2">
    <citation type="journal article" date="2015" name="Data Brief">
        <title>Shoot transcriptome of the giant reed, Arundo donax.</title>
        <authorList>
            <person name="Barrero R.A."/>
            <person name="Guerrero F.D."/>
            <person name="Moolhuijzen P."/>
            <person name="Goolsby J.A."/>
            <person name="Tidwell J."/>
            <person name="Bellgard S.E."/>
            <person name="Bellgard M.I."/>
        </authorList>
    </citation>
    <scope>NUCLEOTIDE SEQUENCE</scope>
    <source>
        <tissue evidence="1">Shoot tissue taken approximately 20 cm above the soil surface</tissue>
    </source>
</reference>